<dbReference type="InterPro" id="IPR035417">
    <property type="entry name" value="SSRP1/POB3_N"/>
</dbReference>
<dbReference type="InterPro" id="IPR011993">
    <property type="entry name" value="PH-like_dom_sf"/>
</dbReference>
<dbReference type="Gene3D" id="2.30.29.220">
    <property type="entry name" value="Structure-specific recognition protein (SSRP1)"/>
    <property type="match status" value="1"/>
</dbReference>
<dbReference type="CDD" id="cd13229">
    <property type="entry name" value="PH_TFIIH"/>
    <property type="match status" value="1"/>
</dbReference>
<evidence type="ECO:0000313" key="14">
    <source>
        <dbReference type="Proteomes" id="UP001310890"/>
    </source>
</evidence>
<dbReference type="CDD" id="cd13231">
    <property type="entry name" value="PH2_SSRP1-like"/>
    <property type="match status" value="1"/>
</dbReference>
<evidence type="ECO:0000259" key="12">
    <source>
        <dbReference type="SMART" id="SM01287"/>
    </source>
</evidence>
<dbReference type="GO" id="GO:0006281">
    <property type="term" value="P:DNA repair"/>
    <property type="evidence" value="ECO:0007669"/>
    <property type="project" value="UniProtKB-KW"/>
</dbReference>
<keyword evidence="6 10" id="KW-0804">Transcription</keyword>
<dbReference type="PRINTS" id="PR00887">
    <property type="entry name" value="SSRCOGNITION"/>
</dbReference>
<accession>A0AAN7TPX6</accession>
<dbReference type="Pfam" id="PF08512">
    <property type="entry name" value="Rttp106-like_middle"/>
    <property type="match status" value="1"/>
</dbReference>
<protein>
    <recommendedName>
        <fullName evidence="10">FACT complex subunit POB3</fullName>
    </recommendedName>
</protein>
<dbReference type="GO" id="GO:0042393">
    <property type="term" value="F:histone binding"/>
    <property type="evidence" value="ECO:0007669"/>
    <property type="project" value="TreeGrafter"/>
</dbReference>
<dbReference type="InterPro" id="IPR000969">
    <property type="entry name" value="SSRP1/POB3"/>
</dbReference>
<feature type="region of interest" description="Disordered" evidence="11">
    <location>
        <begin position="506"/>
        <end position="589"/>
    </location>
</feature>
<evidence type="ECO:0000256" key="2">
    <source>
        <dbReference type="ARBA" id="ARBA00022454"/>
    </source>
</evidence>
<evidence type="ECO:0000256" key="11">
    <source>
        <dbReference type="SAM" id="MobiDB-lite"/>
    </source>
</evidence>
<proteinExistence type="inferred from homology"/>
<evidence type="ECO:0000256" key="7">
    <source>
        <dbReference type="ARBA" id="ARBA00023204"/>
    </source>
</evidence>
<gene>
    <name evidence="13" type="primary">POB3</name>
    <name evidence="13" type="ORF">LTR62_005361</name>
</gene>
<dbReference type="InterPro" id="IPR013719">
    <property type="entry name" value="RTT106/SPT16-like_middle_dom"/>
</dbReference>
<keyword evidence="5 10" id="KW-0805">Transcription regulation</keyword>
<feature type="compositionally biased region" description="Basic residues" evidence="11">
    <location>
        <begin position="580"/>
        <end position="589"/>
    </location>
</feature>
<keyword evidence="4 10" id="KW-0227">DNA damage</keyword>
<dbReference type="Pfam" id="PF03531">
    <property type="entry name" value="SSrecog"/>
    <property type="match status" value="1"/>
</dbReference>
<sequence>MDLALRPKRVDSLVAWHSESFDEIYLDLSQQPGKCRLAESGLGWKPAGGQTFTLDKADMISAQWSRAARGYELKVIARTAGVVQLDGFRQDDFDTIQKCLKVWYGVELTQREHALQGWNWGKSEMGRNEFSFAVRNKPAFEIPYTEISNTNLAGKNEVAVEFSLPADGEETGTNGHLGGARSKGRKMGGAVDQLTEMRFYIPGTETRKGKKSKDQEDDEDDVDGDQEDQEQNAATVFYETLIAKAEIGEVAGDTFATFLDVLHLTPRGRFDIDLYEKSFRLRGKTYDYKVPYDHAKRFFALPKPDDMHELLCIGLDPPLRQGQTRYPFIVMQFKRTEEIDIELNMTEDDLKSKYDGRLVAHYERPIGEVIGKIFHGLTRKKLFRPALDFTSHHGQSGVKCSIKANEGHLYCLERAFLFVPKPATYISFDNVAVITMSRVGGAISASRTFDITVTLKNGAGEHQFSNINREEQAPLEKFFQAKNLKTKNEMELDSGLMAGALADPDLASSEDEVVANDRGSADEDDESVDEDFQADDESDVAEEFDSDAASSGGGSEAGSDAEMEDAKDDEEVDTAEKVERPKKKAKTGK</sequence>
<dbReference type="AlphaFoldDB" id="A0AAN7TPX6"/>
<dbReference type="PANTHER" id="PTHR45849">
    <property type="entry name" value="FACT COMPLEX SUBUNIT SSRP1"/>
    <property type="match status" value="1"/>
</dbReference>
<evidence type="ECO:0000256" key="10">
    <source>
        <dbReference type="RuleBase" id="RU364013"/>
    </source>
</evidence>
<feature type="region of interest" description="Disordered" evidence="11">
    <location>
        <begin position="165"/>
        <end position="189"/>
    </location>
</feature>
<evidence type="ECO:0000256" key="6">
    <source>
        <dbReference type="ARBA" id="ARBA00023163"/>
    </source>
</evidence>
<dbReference type="InterPro" id="IPR050454">
    <property type="entry name" value="RTT106/SSRP1_HistChap/FACT"/>
</dbReference>
<dbReference type="GO" id="GO:0035101">
    <property type="term" value="C:FACT complex"/>
    <property type="evidence" value="ECO:0007669"/>
    <property type="project" value="TreeGrafter"/>
</dbReference>
<dbReference type="InterPro" id="IPR024954">
    <property type="entry name" value="SSRP1_DD"/>
</dbReference>
<dbReference type="SMART" id="SM01287">
    <property type="entry name" value="Rtt106"/>
    <property type="match status" value="1"/>
</dbReference>
<reference evidence="13" key="1">
    <citation type="submission" date="2023-08" db="EMBL/GenBank/DDBJ databases">
        <title>Black Yeasts Isolated from many extreme environments.</title>
        <authorList>
            <person name="Coleine C."/>
            <person name="Stajich J.E."/>
            <person name="Selbmann L."/>
        </authorList>
    </citation>
    <scope>NUCLEOTIDE SEQUENCE</scope>
    <source>
        <strain evidence="13">CCFEE 5401</strain>
    </source>
</reference>
<keyword evidence="2 10" id="KW-0158">Chromosome</keyword>
<evidence type="ECO:0000256" key="5">
    <source>
        <dbReference type="ARBA" id="ARBA00023015"/>
    </source>
</evidence>
<dbReference type="Pfam" id="PF21103">
    <property type="entry name" value="PH1_SSRP1-like"/>
    <property type="match status" value="1"/>
</dbReference>
<dbReference type="SUPFAM" id="SSF50729">
    <property type="entry name" value="PH domain-like"/>
    <property type="match status" value="1"/>
</dbReference>
<dbReference type="EMBL" id="JAVRRL010000042">
    <property type="protein sequence ID" value="KAK5111161.1"/>
    <property type="molecule type" value="Genomic_DNA"/>
</dbReference>
<evidence type="ECO:0000256" key="3">
    <source>
        <dbReference type="ARBA" id="ARBA00022705"/>
    </source>
</evidence>
<organism evidence="13 14">
    <name type="scientific">Meristemomyces frigidus</name>
    <dbReference type="NCBI Taxonomy" id="1508187"/>
    <lineage>
        <taxon>Eukaryota</taxon>
        <taxon>Fungi</taxon>
        <taxon>Dikarya</taxon>
        <taxon>Ascomycota</taxon>
        <taxon>Pezizomycotina</taxon>
        <taxon>Dothideomycetes</taxon>
        <taxon>Dothideomycetidae</taxon>
        <taxon>Mycosphaerellales</taxon>
        <taxon>Teratosphaeriaceae</taxon>
        <taxon>Meristemomyces</taxon>
    </lineage>
</organism>
<dbReference type="GO" id="GO:0031491">
    <property type="term" value="F:nucleosome binding"/>
    <property type="evidence" value="ECO:0007669"/>
    <property type="project" value="TreeGrafter"/>
</dbReference>
<name>A0AAN7TPX6_9PEZI</name>
<dbReference type="FunFam" id="2.30.29.220:FF:000003">
    <property type="entry name" value="FACT complex subunit POB3"/>
    <property type="match status" value="1"/>
</dbReference>
<dbReference type="FunFam" id="2.30.29.150:FF:000001">
    <property type="entry name" value="Fact complex subunit ssrp1"/>
    <property type="match status" value="1"/>
</dbReference>
<keyword evidence="7 10" id="KW-0234">DNA repair</keyword>
<feature type="region of interest" description="Disordered" evidence="11">
    <location>
        <begin position="205"/>
        <end position="230"/>
    </location>
</feature>
<keyword evidence="8 10" id="KW-0539">Nucleus</keyword>
<dbReference type="InterPro" id="IPR048993">
    <property type="entry name" value="SSRP1-like_PH1"/>
</dbReference>
<comment type="caution">
    <text evidence="13">The sequence shown here is derived from an EMBL/GenBank/DDBJ whole genome shotgun (WGS) entry which is preliminary data.</text>
</comment>
<evidence type="ECO:0000256" key="9">
    <source>
        <dbReference type="ARBA" id="ARBA00025370"/>
    </source>
</evidence>
<evidence type="ECO:0000256" key="1">
    <source>
        <dbReference type="ARBA" id="ARBA00010060"/>
    </source>
</evidence>
<dbReference type="CDD" id="cd13230">
    <property type="entry name" value="PH1_SSRP1-like"/>
    <property type="match status" value="1"/>
</dbReference>
<feature type="compositionally biased region" description="Acidic residues" evidence="11">
    <location>
        <begin position="522"/>
        <end position="546"/>
    </location>
</feature>
<feature type="compositionally biased region" description="Acidic residues" evidence="11">
    <location>
        <begin position="215"/>
        <end position="230"/>
    </location>
</feature>
<keyword evidence="3 10" id="KW-0235">DNA replication</keyword>
<evidence type="ECO:0000256" key="8">
    <source>
        <dbReference type="ARBA" id="ARBA00023242"/>
    </source>
</evidence>
<feature type="domain" description="Histone chaperone RTT106/FACT complex subunit SPT16-like middle" evidence="12">
    <location>
        <begin position="395"/>
        <end position="489"/>
    </location>
</feature>
<dbReference type="FunFam" id="2.30.29.30:FF:000146">
    <property type="entry name" value="FACT complex subunit POB3"/>
    <property type="match status" value="1"/>
</dbReference>
<comment type="similarity">
    <text evidence="1 10">Belongs to the SSRP1 family.</text>
</comment>
<comment type="subcellular location">
    <subcellularLocation>
        <location evidence="10">Nucleus</location>
    </subcellularLocation>
    <subcellularLocation>
        <location evidence="10">Chromosome</location>
    </subcellularLocation>
</comment>
<dbReference type="GO" id="GO:0003677">
    <property type="term" value="F:DNA binding"/>
    <property type="evidence" value="ECO:0007669"/>
    <property type="project" value="InterPro"/>
</dbReference>
<evidence type="ECO:0000313" key="13">
    <source>
        <dbReference type="EMBL" id="KAK5111161.1"/>
    </source>
</evidence>
<dbReference type="PANTHER" id="PTHR45849:SF1">
    <property type="entry name" value="FACT COMPLEX SUBUNIT SSRP1"/>
    <property type="match status" value="1"/>
</dbReference>
<comment type="function">
    <text evidence="9 10">Component of the FACT complex, a general chromatin factor that acts to reorganize nucleosomes. The FACT complex is involved in multiple processes that require DNA as a template such as mRNA elongation, DNA replication and DNA repair. During transcription elongation the FACT complex acts as a histone chaperone that both destabilizes and restores nucleosomal structure. It facilitates the passage of RNA polymerase II and transcription by promoting the dissociation of one histone H2A-H2B dimer from the nucleosome, then subsequently promotes the reestablishment of the nucleosome following the passage of RNA polymerase II.</text>
</comment>
<feature type="compositionally biased region" description="Acidic residues" evidence="11">
    <location>
        <begin position="559"/>
        <end position="573"/>
    </location>
</feature>
<dbReference type="GO" id="GO:0006260">
    <property type="term" value="P:DNA replication"/>
    <property type="evidence" value="ECO:0007669"/>
    <property type="project" value="UniProtKB-KW"/>
</dbReference>
<dbReference type="Gene3D" id="2.30.29.150">
    <property type="match status" value="1"/>
</dbReference>
<dbReference type="Proteomes" id="UP001310890">
    <property type="component" value="Unassembled WGS sequence"/>
</dbReference>
<dbReference type="Pfam" id="PF17292">
    <property type="entry name" value="POB3_N"/>
    <property type="match status" value="1"/>
</dbReference>
<dbReference type="Gene3D" id="2.30.29.30">
    <property type="entry name" value="Pleckstrin-homology domain (PH domain)/Phosphotyrosine-binding domain (PTB)"/>
    <property type="match status" value="2"/>
</dbReference>
<dbReference type="InterPro" id="IPR038167">
    <property type="entry name" value="SSRP1_sf"/>
</dbReference>
<evidence type="ECO:0000256" key="4">
    <source>
        <dbReference type="ARBA" id="ARBA00022763"/>
    </source>
</evidence>